<keyword evidence="1" id="KW-0812">Transmembrane</keyword>
<proteinExistence type="predicted"/>
<accession>A0ABZ0USY1</accession>
<dbReference type="Proteomes" id="UP001325140">
    <property type="component" value="Chromosome"/>
</dbReference>
<feature type="transmembrane region" description="Helical" evidence="1">
    <location>
        <begin position="26"/>
        <end position="44"/>
    </location>
</feature>
<evidence type="ECO:0008006" key="4">
    <source>
        <dbReference type="Google" id="ProtNLM"/>
    </source>
</evidence>
<sequence length="215" mass="24627">MNKNPDALDDILAEEVSEKWNRRVKFAGIIISLGFICTAVFIGVKQFYDYKRVKDTKDDAALFTRILYENPSTGNLEQEDMQYKTNAYIGLYENYKLGLILRNYEPAKAIVKCQKIADLGIDDGITEYNKFLGYSLRLRSGIAKDNDPLIMNDVSVYHILQNVIKMSLYTSHNEGKKALAISSELTNSFHLNEELHAIINEVVNYIIIENRTDKE</sequence>
<keyword evidence="3" id="KW-1185">Reference proteome</keyword>
<protein>
    <recommendedName>
        <fullName evidence="4">Tetratricopeptide repeat-like domain-containing protein</fullName>
    </recommendedName>
</protein>
<evidence type="ECO:0000313" key="3">
    <source>
        <dbReference type="Proteomes" id="UP001325140"/>
    </source>
</evidence>
<organism evidence="2 3">
    <name type="scientific">Candidatus Fokinia crypta</name>
    <dbReference type="NCBI Taxonomy" id="1920990"/>
    <lineage>
        <taxon>Bacteria</taxon>
        <taxon>Pseudomonadati</taxon>
        <taxon>Pseudomonadota</taxon>
        <taxon>Alphaproteobacteria</taxon>
        <taxon>Rickettsiales</taxon>
        <taxon>Candidatus Midichloriaceae</taxon>
        <taxon>Candidatus Fokinia</taxon>
    </lineage>
</organism>
<evidence type="ECO:0000256" key="1">
    <source>
        <dbReference type="SAM" id="Phobius"/>
    </source>
</evidence>
<evidence type="ECO:0000313" key="2">
    <source>
        <dbReference type="EMBL" id="WPX97798.1"/>
    </source>
</evidence>
<keyword evidence="1" id="KW-0472">Membrane</keyword>
<gene>
    <name evidence="2" type="ORF">Fokcrypt_00316</name>
</gene>
<dbReference type="RefSeq" id="WP_323722449.1">
    <property type="nucleotide sequence ID" value="NZ_CP110343.1"/>
</dbReference>
<keyword evidence="1" id="KW-1133">Transmembrane helix</keyword>
<name>A0ABZ0USY1_9RICK</name>
<dbReference type="EMBL" id="CP110343">
    <property type="protein sequence ID" value="WPX97798.1"/>
    <property type="molecule type" value="Genomic_DNA"/>
</dbReference>
<reference evidence="2" key="1">
    <citation type="submission" date="2022-10" db="EMBL/GenBank/DDBJ databases">
        <title>Host association and intracellularity evolved multiple times independently in the Rickettsiales.</title>
        <authorList>
            <person name="Castelli M."/>
            <person name="Nardi T."/>
            <person name="Gammuto L."/>
            <person name="Bellinzona G."/>
            <person name="Sabaneyeva E."/>
            <person name="Potekhin A."/>
            <person name="Serra V."/>
            <person name="Petroni G."/>
            <person name="Sassera D."/>
        </authorList>
    </citation>
    <scope>NUCLEOTIDE SEQUENCE [LARGE SCALE GENOMIC DNA]</scope>
    <source>
        <strain evidence="2">US_Bl 11III1</strain>
    </source>
</reference>